<protein>
    <submittedName>
        <fullName evidence="4">Uncharacterized protein At4g22160-like isoform X1</fullName>
    </submittedName>
</protein>
<evidence type="ECO:0000256" key="2">
    <source>
        <dbReference type="SAM" id="MobiDB-lite"/>
    </source>
</evidence>
<dbReference type="GeneID" id="104718098"/>
<dbReference type="Proteomes" id="UP000694864">
    <property type="component" value="Chromosome 10"/>
</dbReference>
<proteinExistence type="predicted"/>
<name>A0ABM1QGZ3_CAMSA</name>
<keyword evidence="3" id="KW-1185">Reference proteome</keyword>
<evidence type="ECO:0000256" key="1">
    <source>
        <dbReference type="SAM" id="Coils"/>
    </source>
</evidence>
<feature type="compositionally biased region" description="Polar residues" evidence="2">
    <location>
        <begin position="107"/>
        <end position="116"/>
    </location>
</feature>
<reference evidence="3" key="1">
    <citation type="journal article" date="2014" name="Nat. Commun.">
        <title>The emerging biofuel crop Camelina sativa retains a highly undifferentiated hexaploid genome structure.</title>
        <authorList>
            <person name="Kagale S."/>
            <person name="Koh C."/>
            <person name="Nixon J."/>
            <person name="Bollina V."/>
            <person name="Clarke W.E."/>
            <person name="Tuteja R."/>
            <person name="Spillane C."/>
            <person name="Robinson S.J."/>
            <person name="Links M.G."/>
            <person name="Clarke C."/>
            <person name="Higgins E.E."/>
            <person name="Huebert T."/>
            <person name="Sharpe A.G."/>
            <person name="Parkin I.A."/>
        </authorList>
    </citation>
    <scope>NUCLEOTIDE SEQUENCE [LARGE SCALE GENOMIC DNA]</scope>
    <source>
        <strain evidence="3">cv. DH55</strain>
    </source>
</reference>
<evidence type="ECO:0000313" key="4">
    <source>
        <dbReference type="RefSeq" id="XP_019086031.1"/>
    </source>
</evidence>
<feature type="region of interest" description="Disordered" evidence="2">
    <location>
        <begin position="64"/>
        <end position="116"/>
    </location>
</feature>
<feature type="compositionally biased region" description="Basic and acidic residues" evidence="2">
    <location>
        <begin position="211"/>
        <end position="220"/>
    </location>
</feature>
<sequence length="220" mass="24645">MNKFRRPTLLEKVNNACFFTRKWNHFSLNQLLKLERIKKPNNRTHVPLSLSFLADFIMGKSSARLRRSQTSTSENKTTDGELSGKDGSNVPHSSDSETESNSSLDSGTESNISSDSTTYTGLSAIVRVLSDSLLRTELAEMEMIKAREAARLEAEKRRLEMEVELTRMVLETHLQATASLLVGEQNISPEGRKRKRSEEAEEHGESSSSTSREKKLALLG</sequence>
<reference evidence="4" key="2">
    <citation type="submission" date="2025-08" db="UniProtKB">
        <authorList>
            <consortium name="RefSeq"/>
        </authorList>
    </citation>
    <scope>IDENTIFICATION</scope>
    <source>
        <tissue evidence="4">Leaf</tissue>
    </source>
</reference>
<keyword evidence="1" id="KW-0175">Coiled coil</keyword>
<gene>
    <name evidence="4" type="primary">LOC104718098</name>
</gene>
<dbReference type="RefSeq" id="XP_019086031.1">
    <property type="nucleotide sequence ID" value="XM_019230486.1"/>
</dbReference>
<feature type="region of interest" description="Disordered" evidence="2">
    <location>
        <begin position="179"/>
        <end position="220"/>
    </location>
</feature>
<organism evidence="3 4">
    <name type="scientific">Camelina sativa</name>
    <name type="common">False flax</name>
    <name type="synonym">Myagrum sativum</name>
    <dbReference type="NCBI Taxonomy" id="90675"/>
    <lineage>
        <taxon>Eukaryota</taxon>
        <taxon>Viridiplantae</taxon>
        <taxon>Streptophyta</taxon>
        <taxon>Embryophyta</taxon>
        <taxon>Tracheophyta</taxon>
        <taxon>Spermatophyta</taxon>
        <taxon>Magnoliopsida</taxon>
        <taxon>eudicotyledons</taxon>
        <taxon>Gunneridae</taxon>
        <taxon>Pentapetalae</taxon>
        <taxon>rosids</taxon>
        <taxon>malvids</taxon>
        <taxon>Brassicales</taxon>
        <taxon>Brassicaceae</taxon>
        <taxon>Camelineae</taxon>
        <taxon>Camelina</taxon>
    </lineage>
</organism>
<accession>A0ABM1QGZ3</accession>
<evidence type="ECO:0000313" key="3">
    <source>
        <dbReference type="Proteomes" id="UP000694864"/>
    </source>
</evidence>
<feature type="coiled-coil region" evidence="1">
    <location>
        <begin position="142"/>
        <end position="169"/>
    </location>
</feature>